<accession>A0A0A9TI84</accession>
<proteinExistence type="predicted"/>
<name>A0A0A9TI84_ARUDO</name>
<dbReference type="AlphaFoldDB" id="A0A0A9TI84"/>
<organism evidence="1">
    <name type="scientific">Arundo donax</name>
    <name type="common">Giant reed</name>
    <name type="synonym">Donax arundinaceus</name>
    <dbReference type="NCBI Taxonomy" id="35708"/>
    <lineage>
        <taxon>Eukaryota</taxon>
        <taxon>Viridiplantae</taxon>
        <taxon>Streptophyta</taxon>
        <taxon>Embryophyta</taxon>
        <taxon>Tracheophyta</taxon>
        <taxon>Spermatophyta</taxon>
        <taxon>Magnoliopsida</taxon>
        <taxon>Liliopsida</taxon>
        <taxon>Poales</taxon>
        <taxon>Poaceae</taxon>
        <taxon>PACMAD clade</taxon>
        <taxon>Arundinoideae</taxon>
        <taxon>Arundineae</taxon>
        <taxon>Arundo</taxon>
    </lineage>
</organism>
<sequence length="29" mass="3485">MQTRKFVSNFVTQQTISLTIEDTPKNFYF</sequence>
<dbReference type="EMBL" id="GBRH01281393">
    <property type="protein sequence ID" value="JAD16502.1"/>
    <property type="molecule type" value="Transcribed_RNA"/>
</dbReference>
<reference evidence="1" key="1">
    <citation type="submission" date="2014-09" db="EMBL/GenBank/DDBJ databases">
        <authorList>
            <person name="Magalhaes I.L.F."/>
            <person name="Oliveira U."/>
            <person name="Santos F.R."/>
            <person name="Vidigal T.H.D.A."/>
            <person name="Brescovit A.D."/>
            <person name="Santos A.J."/>
        </authorList>
    </citation>
    <scope>NUCLEOTIDE SEQUENCE</scope>
    <source>
        <tissue evidence="1">Shoot tissue taken approximately 20 cm above the soil surface</tissue>
    </source>
</reference>
<reference evidence="1" key="2">
    <citation type="journal article" date="2015" name="Data Brief">
        <title>Shoot transcriptome of the giant reed, Arundo donax.</title>
        <authorList>
            <person name="Barrero R.A."/>
            <person name="Guerrero F.D."/>
            <person name="Moolhuijzen P."/>
            <person name="Goolsby J.A."/>
            <person name="Tidwell J."/>
            <person name="Bellgard S.E."/>
            <person name="Bellgard M.I."/>
        </authorList>
    </citation>
    <scope>NUCLEOTIDE SEQUENCE</scope>
    <source>
        <tissue evidence="1">Shoot tissue taken approximately 20 cm above the soil surface</tissue>
    </source>
</reference>
<protein>
    <submittedName>
        <fullName evidence="1">Uncharacterized protein</fullName>
    </submittedName>
</protein>
<evidence type="ECO:0000313" key="1">
    <source>
        <dbReference type="EMBL" id="JAD16502.1"/>
    </source>
</evidence>